<feature type="non-terminal residue" evidence="1">
    <location>
        <position position="1"/>
    </location>
</feature>
<dbReference type="AlphaFoldDB" id="A0ABD0QAT1"/>
<dbReference type="EMBL" id="JAMKFB020000010">
    <property type="protein sequence ID" value="KAL0183200.1"/>
    <property type="molecule type" value="Genomic_DNA"/>
</dbReference>
<comment type="caution">
    <text evidence="1">The sequence shown here is derived from an EMBL/GenBank/DDBJ whole genome shotgun (WGS) entry which is preliminary data.</text>
</comment>
<feature type="non-terminal residue" evidence="1">
    <location>
        <position position="63"/>
    </location>
</feature>
<dbReference type="Proteomes" id="UP001529510">
    <property type="component" value="Unassembled WGS sequence"/>
</dbReference>
<keyword evidence="2" id="KW-1185">Reference proteome</keyword>
<sequence>PVCGTANQNRSLPVNHLPRDIPLAETSLEGGVSEGRGIMNLLYPVSSLDGKMDISAVADHDRK</sequence>
<protein>
    <submittedName>
        <fullName evidence="1">Uncharacterized protein</fullName>
    </submittedName>
</protein>
<organism evidence="1 2">
    <name type="scientific">Cirrhinus mrigala</name>
    <name type="common">Mrigala</name>
    <dbReference type="NCBI Taxonomy" id="683832"/>
    <lineage>
        <taxon>Eukaryota</taxon>
        <taxon>Metazoa</taxon>
        <taxon>Chordata</taxon>
        <taxon>Craniata</taxon>
        <taxon>Vertebrata</taxon>
        <taxon>Euteleostomi</taxon>
        <taxon>Actinopterygii</taxon>
        <taxon>Neopterygii</taxon>
        <taxon>Teleostei</taxon>
        <taxon>Ostariophysi</taxon>
        <taxon>Cypriniformes</taxon>
        <taxon>Cyprinidae</taxon>
        <taxon>Labeoninae</taxon>
        <taxon>Labeonini</taxon>
        <taxon>Cirrhinus</taxon>
    </lineage>
</organism>
<evidence type="ECO:0000313" key="1">
    <source>
        <dbReference type="EMBL" id="KAL0183200.1"/>
    </source>
</evidence>
<gene>
    <name evidence="1" type="ORF">M9458_022575</name>
</gene>
<proteinExistence type="predicted"/>
<name>A0ABD0QAT1_CIRMR</name>
<accession>A0ABD0QAT1</accession>
<evidence type="ECO:0000313" key="2">
    <source>
        <dbReference type="Proteomes" id="UP001529510"/>
    </source>
</evidence>
<reference evidence="1 2" key="1">
    <citation type="submission" date="2024-05" db="EMBL/GenBank/DDBJ databases">
        <title>Genome sequencing and assembly of Indian major carp, Cirrhinus mrigala (Hamilton, 1822).</title>
        <authorList>
            <person name="Mohindra V."/>
            <person name="Chowdhury L.M."/>
            <person name="Lal K."/>
            <person name="Jena J.K."/>
        </authorList>
    </citation>
    <scope>NUCLEOTIDE SEQUENCE [LARGE SCALE GENOMIC DNA]</scope>
    <source>
        <strain evidence="1">CM1030</strain>
        <tissue evidence="1">Blood</tissue>
    </source>
</reference>